<protein>
    <submittedName>
        <fullName evidence="2">Pyridoxamine 5'-phosphate oxidase family protein</fullName>
    </submittedName>
</protein>
<feature type="region of interest" description="Disordered" evidence="1">
    <location>
        <begin position="1"/>
        <end position="31"/>
    </location>
</feature>
<dbReference type="InterPro" id="IPR012349">
    <property type="entry name" value="Split_barrel_FMN-bd"/>
</dbReference>
<dbReference type="Gene3D" id="2.30.110.10">
    <property type="entry name" value="Electron Transport, Fmn-binding Protein, Chain A"/>
    <property type="match status" value="1"/>
</dbReference>
<dbReference type="InterPro" id="IPR024747">
    <property type="entry name" value="Pyridox_Oxase-rel"/>
</dbReference>
<dbReference type="SUPFAM" id="SSF50475">
    <property type="entry name" value="FMN-binding split barrel"/>
    <property type="match status" value="1"/>
</dbReference>
<feature type="compositionally biased region" description="Polar residues" evidence="1">
    <location>
        <begin position="9"/>
        <end position="18"/>
    </location>
</feature>
<dbReference type="Proteomes" id="UP000477750">
    <property type="component" value="Unassembled WGS sequence"/>
</dbReference>
<reference evidence="2 3" key="1">
    <citation type="submission" date="2019-10" db="EMBL/GenBank/DDBJ databases">
        <title>Glycomyces albidus sp. nov., a novel actinomycete isolated from rhizosphere soil of wheat (Triticum aestivum L.).</title>
        <authorList>
            <person name="Qian L."/>
        </authorList>
    </citation>
    <scope>NUCLEOTIDE SEQUENCE [LARGE SCALE GENOMIC DNA]</scope>
    <source>
        <strain evidence="2 3">NEAU-7082</strain>
    </source>
</reference>
<gene>
    <name evidence="2" type="ORF">GFD30_19070</name>
</gene>
<dbReference type="PANTHER" id="PTHR34071">
    <property type="entry name" value="5-NITROIMIDAZOLE ANTIBIOTICS RESISTANCE PROTEIN, NIMA-FAMILY-RELATED PROTEIN-RELATED"/>
    <property type="match status" value="1"/>
</dbReference>
<keyword evidence="3" id="KW-1185">Reference proteome</keyword>
<evidence type="ECO:0000313" key="3">
    <source>
        <dbReference type="Proteomes" id="UP000477750"/>
    </source>
</evidence>
<dbReference type="RefSeq" id="WP_153026785.1">
    <property type="nucleotide sequence ID" value="NZ_WIAO01000027.1"/>
</dbReference>
<dbReference type="EMBL" id="WIAO01000027">
    <property type="protein sequence ID" value="MQM27654.1"/>
    <property type="molecule type" value="Genomic_DNA"/>
</dbReference>
<dbReference type="Pfam" id="PF12900">
    <property type="entry name" value="Pyridox_ox_2"/>
    <property type="match status" value="1"/>
</dbReference>
<evidence type="ECO:0000256" key="1">
    <source>
        <dbReference type="SAM" id="MobiDB-lite"/>
    </source>
</evidence>
<name>A0A6L5GDA6_9ACTN</name>
<dbReference type="PANTHER" id="PTHR34071:SF2">
    <property type="entry name" value="FLAVIN-NUCLEOTIDE-BINDING PROTEIN"/>
    <property type="match status" value="1"/>
</dbReference>
<comment type="caution">
    <text evidence="2">The sequence shown here is derived from an EMBL/GenBank/DDBJ whole genome shotgun (WGS) entry which is preliminary data.</text>
</comment>
<accession>A0A6L5GDA6</accession>
<proteinExistence type="predicted"/>
<evidence type="ECO:0000313" key="2">
    <source>
        <dbReference type="EMBL" id="MQM27654.1"/>
    </source>
</evidence>
<sequence>MGAPPAMSTLETPSTGRFEQTERTTPKRSRERVTYERADAYRVLDEALFVDLAFVGPDGAPRVLPTFHVRVGDTLYLHGSTGGSMGLGGSKGFPVSVTATVVDGLVFSKSWFHHSMNYRSVVVHADARLIEDPDERWNVFKALIDRFAEGRSERSREASPKENAASALLAIPLEEVSIKQRAGGPIEEPEDEDLPFENGVANVRTLVTGRL</sequence>
<dbReference type="AlphaFoldDB" id="A0A6L5GDA6"/>
<organism evidence="2 3">
    <name type="scientific">Glycomyces albidus</name>
    <dbReference type="NCBI Taxonomy" id="2656774"/>
    <lineage>
        <taxon>Bacteria</taxon>
        <taxon>Bacillati</taxon>
        <taxon>Actinomycetota</taxon>
        <taxon>Actinomycetes</taxon>
        <taxon>Glycomycetales</taxon>
        <taxon>Glycomycetaceae</taxon>
        <taxon>Glycomyces</taxon>
    </lineage>
</organism>